<name>A0A5C0UHF2_9PROT</name>
<dbReference type="Gene3D" id="2.30.42.10">
    <property type="match status" value="1"/>
</dbReference>
<dbReference type="EMBL" id="CP043314">
    <property type="protein sequence ID" value="QEK38983.1"/>
    <property type="molecule type" value="Genomic_DNA"/>
</dbReference>
<keyword evidence="13" id="KW-1185">Reference proteome</keyword>
<dbReference type="InterPro" id="IPR028204">
    <property type="entry name" value="Tricorn_C1"/>
</dbReference>
<dbReference type="InterPro" id="IPR029414">
    <property type="entry name" value="Tricorn_PDZ"/>
</dbReference>
<evidence type="ECO:0000256" key="5">
    <source>
        <dbReference type="ARBA" id="ARBA00022801"/>
    </source>
</evidence>
<reference evidence="12 13" key="1">
    <citation type="submission" date="2019-08" db="EMBL/GenBank/DDBJ databases">
        <title>Highly reduced genomes of protist endosymbionts show evolutionary convergence.</title>
        <authorList>
            <person name="George E."/>
            <person name="Husnik F."/>
            <person name="Tashyreva D."/>
            <person name="Prokopchuk G."/>
            <person name="Horak A."/>
            <person name="Kwong W.K."/>
            <person name="Lukes J."/>
            <person name="Keeling P.J."/>
        </authorList>
    </citation>
    <scope>NUCLEOTIDE SEQUENCE [LARGE SCALE GENOMIC DNA]</scope>
    <source>
        <strain evidence="12">1604HC</strain>
    </source>
</reference>
<dbReference type="GO" id="GO:0006508">
    <property type="term" value="P:proteolysis"/>
    <property type="evidence" value="ECO:0007669"/>
    <property type="project" value="UniProtKB-UniRule"/>
</dbReference>
<dbReference type="PANTHER" id="PTHR43253:SF1">
    <property type="entry name" value="TRICORN PROTEASE HOMOLOG 2-RELATED"/>
    <property type="match status" value="1"/>
</dbReference>
<dbReference type="EC" id="3.4.21.-" evidence="7"/>
<dbReference type="Pfam" id="PF14684">
    <property type="entry name" value="Tricorn_C1"/>
    <property type="match status" value="1"/>
</dbReference>
<feature type="domain" description="Tail specific protease" evidence="11">
    <location>
        <begin position="784"/>
        <end position="988"/>
    </location>
</feature>
<dbReference type="SUPFAM" id="SSF52096">
    <property type="entry name" value="ClpP/crotonase"/>
    <property type="match status" value="1"/>
</dbReference>
<evidence type="ECO:0000313" key="12">
    <source>
        <dbReference type="EMBL" id="QEK38983.1"/>
    </source>
</evidence>
<dbReference type="Gene3D" id="3.90.226.10">
    <property type="entry name" value="2-enoyl-CoA Hydratase, Chain A, domain 1"/>
    <property type="match status" value="1"/>
</dbReference>
<dbReference type="InterPro" id="IPR029045">
    <property type="entry name" value="ClpP/crotonase-like_dom_sf"/>
</dbReference>
<dbReference type="InterPro" id="IPR005151">
    <property type="entry name" value="Tail-specific_protease"/>
</dbReference>
<dbReference type="Pfam" id="PF26549">
    <property type="entry name" value="Tricorn_N"/>
    <property type="match status" value="1"/>
</dbReference>
<evidence type="ECO:0000256" key="3">
    <source>
        <dbReference type="ARBA" id="ARBA00022490"/>
    </source>
</evidence>
<dbReference type="PANTHER" id="PTHR43253">
    <property type="entry name" value="TRICORN PROTEASE HOMOLOG 2-RELATED"/>
    <property type="match status" value="1"/>
</dbReference>
<feature type="site" description="Transition state stabilizer; via amide nitrogen" evidence="9">
    <location>
        <position position="920"/>
    </location>
</feature>
<dbReference type="GO" id="GO:0005737">
    <property type="term" value="C:cytoplasm"/>
    <property type="evidence" value="ECO:0007669"/>
    <property type="project" value="UniProtKB-SubCell"/>
</dbReference>
<dbReference type="SUPFAM" id="SSF69304">
    <property type="entry name" value="Tricorn protease N-terminal domain"/>
    <property type="match status" value="2"/>
</dbReference>
<dbReference type="OrthoDB" id="9758793at2"/>
<feature type="active site" description="Nucleophile" evidence="8">
    <location>
        <position position="919"/>
    </location>
</feature>
<dbReference type="SUPFAM" id="SSF50156">
    <property type="entry name" value="PDZ domain-like"/>
    <property type="match status" value="1"/>
</dbReference>
<keyword evidence="3 7" id="KW-0963">Cytoplasm</keyword>
<dbReference type="CDD" id="cd07562">
    <property type="entry name" value="Peptidase_S41_TRI"/>
    <property type="match status" value="1"/>
</dbReference>
<dbReference type="InterPro" id="IPR036034">
    <property type="entry name" value="PDZ_sf"/>
</dbReference>
<dbReference type="Gene3D" id="2.130.10.10">
    <property type="entry name" value="YVTN repeat-like/Quinoprotein amine dehydrogenase"/>
    <property type="match status" value="1"/>
</dbReference>
<evidence type="ECO:0000256" key="2">
    <source>
        <dbReference type="ARBA" id="ARBA00008524"/>
    </source>
</evidence>
<evidence type="ECO:0000256" key="1">
    <source>
        <dbReference type="ARBA" id="ARBA00004496"/>
    </source>
</evidence>
<gene>
    <name evidence="12" type="ORF">FZC36_00845</name>
</gene>
<dbReference type="GO" id="GO:0008236">
    <property type="term" value="F:serine-type peptidase activity"/>
    <property type="evidence" value="ECO:0007669"/>
    <property type="project" value="UniProtKB-UniRule"/>
</dbReference>
<evidence type="ECO:0000256" key="9">
    <source>
        <dbReference type="PIRSR" id="PIRSR036421-3"/>
    </source>
</evidence>
<proteinExistence type="inferred from homology"/>
<accession>A0A5C0UHF2</accession>
<evidence type="ECO:0000256" key="6">
    <source>
        <dbReference type="ARBA" id="ARBA00022825"/>
    </source>
</evidence>
<protein>
    <recommendedName>
        <fullName evidence="7">Tricorn protease homolog</fullName>
        <ecNumber evidence="7">3.4.21.-</ecNumber>
    </recommendedName>
</protein>
<evidence type="ECO:0000256" key="10">
    <source>
        <dbReference type="SAM" id="MobiDB-lite"/>
    </source>
</evidence>
<dbReference type="InterPro" id="IPR015943">
    <property type="entry name" value="WD40/YVTN_repeat-like_dom_sf"/>
</dbReference>
<feature type="active site" description="Charge relay system" evidence="8">
    <location>
        <position position="706"/>
    </location>
</feature>
<dbReference type="AlphaFoldDB" id="A0A5C0UHF2"/>
<dbReference type="PIRSF" id="PIRSF036421">
    <property type="entry name" value="Tricorn_protease"/>
    <property type="match status" value="1"/>
</dbReference>
<dbReference type="Gene3D" id="3.30.750.44">
    <property type="match status" value="1"/>
</dbReference>
<dbReference type="Pfam" id="PF03572">
    <property type="entry name" value="Peptidase_S41"/>
    <property type="match status" value="1"/>
</dbReference>
<evidence type="ECO:0000256" key="8">
    <source>
        <dbReference type="PIRSR" id="PIRSR036421-1"/>
    </source>
</evidence>
<evidence type="ECO:0000259" key="11">
    <source>
        <dbReference type="SMART" id="SM00245"/>
    </source>
</evidence>
<keyword evidence="5 7" id="KW-0378">Hydrolase</keyword>
<evidence type="ECO:0000256" key="4">
    <source>
        <dbReference type="ARBA" id="ARBA00022670"/>
    </source>
</evidence>
<dbReference type="InterPro" id="IPR012393">
    <property type="entry name" value="Tricorn_protease"/>
</dbReference>
<comment type="subcellular location">
    <subcellularLocation>
        <location evidence="1 7">Cytoplasm</location>
    </subcellularLocation>
</comment>
<keyword evidence="6 7" id="KW-0720">Serine protease</keyword>
<feature type="active site" description="Charge relay system" evidence="8">
    <location>
        <position position="977"/>
    </location>
</feature>
<organism evidence="12 13">
    <name type="scientific">Candidatus Nesciobacter abundans</name>
    <dbReference type="NCBI Taxonomy" id="2601668"/>
    <lineage>
        <taxon>Bacteria</taxon>
        <taxon>Pseudomonadati</taxon>
        <taxon>Pseudomonadota</taxon>
        <taxon>Alphaproteobacteria</taxon>
        <taxon>Holosporales</taxon>
        <taxon>Holosporaceae</taxon>
        <taxon>Candidatus Nesciobacter</taxon>
    </lineage>
</organism>
<feature type="region of interest" description="Disordered" evidence="10">
    <location>
        <begin position="504"/>
        <end position="524"/>
    </location>
</feature>
<dbReference type="Pfam" id="PF26550">
    <property type="entry name" value="Tricorn_2nd"/>
    <property type="match status" value="1"/>
</dbReference>
<keyword evidence="4 7" id="KW-0645">Protease</keyword>
<dbReference type="SMART" id="SM00245">
    <property type="entry name" value="TSPc"/>
    <property type="match status" value="1"/>
</dbReference>
<evidence type="ECO:0000256" key="7">
    <source>
        <dbReference type="PIRNR" id="PIRNR036421"/>
    </source>
</evidence>
<dbReference type="Pfam" id="PF14685">
    <property type="entry name" value="PDZ_Tricorn"/>
    <property type="match status" value="1"/>
</dbReference>
<dbReference type="RefSeq" id="WP_148972106.1">
    <property type="nucleotide sequence ID" value="NZ_CP043314.1"/>
</dbReference>
<dbReference type="KEGG" id="nabu:FZC36_00845"/>
<evidence type="ECO:0000313" key="13">
    <source>
        <dbReference type="Proteomes" id="UP000324924"/>
    </source>
</evidence>
<comment type="function">
    <text evidence="7">Degrades oligopeptides.</text>
</comment>
<dbReference type="Proteomes" id="UP000324924">
    <property type="component" value="Chromosome"/>
</dbReference>
<sequence>MISQYYRYPVGFGDTVYMVSHETLWKWSEKTGLNRWILLKSDAKDLSISKDGQCIAFTGSEESESDVYTIDLKTHKIIRRTFYGNGTYVVGWDSSDNIIFATNHGMPFKRNVCLNKLNLETGKITKLKTGLSNWISWNSKGSAVVQRFGYGYSTWRDYQGGTAGQLWMDSRGEFEKIPFEKHNALRPTFVNDELFFLSDASGCGNVCKYDFNTKNWKTITKHEDFYVKDLSRYGNNLIYSKSGEIFLYDTEKKEERKLEIKSANYAFEKSNFVCEDNSKFLTSFDINNEGDNVSCCIRGQAFSIPLWNKGYLQKTTSIRHRVALWSDNEKFLSIKDDKEDAVLFMDGQEFHRFSGIGRISDCKISKNNIIAAQNNRNEIWLLDLNSRTEKKILDNSEQVFGFDWSPDGKWFVFSSGKYNEYSSLKIYDSETEKCTEITEGTFKDISPKFDSSGKYLYFLSFRTFKTEYDPFSFNLFFRKGFKPYAVCLEKDSLNPFEPWLADDEEGDSKNVSSDSKNKNEDCKDEDLDPKDIVVNIDFENINKRIFECPVKASDYVDIEVIEDKLLLLESNKKLKSFTPGSKKLELVSDGISSFEVSRNKKWLLVFKDEKLRLCNSGLKFEESDSYKNNGWISLDSIDVIVEPEKEWKQMFEEVLWLTKVHFWDKSNEIDWDGIRKKYSKILESVQSRNELNILFYDMIGELKTSHAYVLEPGDILCEKHNNTGYLGATFKWNGEHYEINEIIEGDSWGVHSPIHQFSKGDVLISVNGRKLNENVPPESIVFEGKKTSLEIKKKENDSIKMIHVNPLKDVNRLAYQKWISERVDIIKSKTDKIGYVHIPNMVSSGYNEFYKRYIFEHRKAGLIVDARNNSGGHLSSLIIDKLQRKPNSYTIPRYGAPEHYPSESPMGPMVLICNENTGSDGDIFTRVFKDLNLGTVIGKRTWGGVVGIMPRYFLIDGGLTSQPEFATKMINGGYDIENIGVDPDIDVDNTIEDFDNGVDRQLEKAIELIMNKLSS</sequence>
<comment type="similarity">
    <text evidence="2 7">Belongs to the peptidase S41B family.</text>
</comment>
<dbReference type="Gene3D" id="2.120.10.60">
    <property type="entry name" value="Tricorn protease N-terminal domain"/>
    <property type="match status" value="1"/>
</dbReference>